<dbReference type="InterPro" id="IPR046118">
    <property type="entry name" value="DUF6115"/>
</dbReference>
<feature type="region of interest" description="Disordered" evidence="1">
    <location>
        <begin position="61"/>
        <end position="116"/>
    </location>
</feature>
<gene>
    <name evidence="3" type="ORF">EBO34_06415</name>
</gene>
<dbReference type="Pfam" id="PF19610">
    <property type="entry name" value="DUF6115"/>
    <property type="match status" value="1"/>
</dbReference>
<reference evidence="3 4" key="1">
    <citation type="submission" date="2018-10" db="EMBL/GenBank/DDBJ databases">
        <title>Bacillus Keqinensis sp. nov., a moderately halophilic bacterium isolated from a saline-alkaline lake.</title>
        <authorList>
            <person name="Wang H."/>
        </authorList>
    </citation>
    <scope>NUCLEOTIDE SEQUENCE [LARGE SCALE GENOMIC DNA]</scope>
    <source>
        <strain evidence="3 4">KQ-3</strain>
    </source>
</reference>
<evidence type="ECO:0000256" key="1">
    <source>
        <dbReference type="SAM" id="MobiDB-lite"/>
    </source>
</evidence>
<dbReference type="EMBL" id="RHIB01000001">
    <property type="protein sequence ID" value="RNA69566.1"/>
    <property type="molecule type" value="Genomic_DNA"/>
</dbReference>
<accession>A0A3M7TVA9</accession>
<comment type="caution">
    <text evidence="3">The sequence shown here is derived from an EMBL/GenBank/DDBJ whole genome shotgun (WGS) entry which is preliminary data.</text>
</comment>
<proteinExistence type="predicted"/>
<sequence length="155" mass="17613">MEYILMISVMLHLLSFYLIILLFQRQKLKGETSGQTAARDIEDLLLAYTTEMKENNEALVKELQDKSRNVSTESLRPARKEISNPKPADTISEKQVSGESDYKPPAVAREPQEKIETSQTAQVLSLSNQGFSIEDIARKLNMGKGEVELFLKFYK</sequence>
<evidence type="ECO:0000256" key="2">
    <source>
        <dbReference type="SAM" id="Phobius"/>
    </source>
</evidence>
<evidence type="ECO:0000313" key="4">
    <source>
        <dbReference type="Proteomes" id="UP000278746"/>
    </source>
</evidence>
<keyword evidence="2" id="KW-0812">Transmembrane</keyword>
<dbReference type="Proteomes" id="UP000278746">
    <property type="component" value="Unassembled WGS sequence"/>
</dbReference>
<dbReference type="OrthoDB" id="1708317at2"/>
<protein>
    <recommendedName>
        <fullName evidence="5">Swarming motility protein SwrB</fullName>
    </recommendedName>
</protein>
<evidence type="ECO:0008006" key="5">
    <source>
        <dbReference type="Google" id="ProtNLM"/>
    </source>
</evidence>
<organism evidence="3 4">
    <name type="scientific">Alteribacter keqinensis</name>
    <dbReference type="NCBI Taxonomy" id="2483800"/>
    <lineage>
        <taxon>Bacteria</taxon>
        <taxon>Bacillati</taxon>
        <taxon>Bacillota</taxon>
        <taxon>Bacilli</taxon>
        <taxon>Bacillales</taxon>
        <taxon>Bacillaceae</taxon>
        <taxon>Alteribacter</taxon>
    </lineage>
</organism>
<keyword evidence="4" id="KW-1185">Reference proteome</keyword>
<keyword evidence="2" id="KW-0472">Membrane</keyword>
<name>A0A3M7TVA9_9BACI</name>
<dbReference type="AlphaFoldDB" id="A0A3M7TVA9"/>
<feature type="transmembrane region" description="Helical" evidence="2">
    <location>
        <begin position="6"/>
        <end position="23"/>
    </location>
</feature>
<evidence type="ECO:0000313" key="3">
    <source>
        <dbReference type="EMBL" id="RNA69566.1"/>
    </source>
</evidence>
<dbReference type="RefSeq" id="WP_122897083.1">
    <property type="nucleotide sequence ID" value="NZ_RHIB01000001.1"/>
</dbReference>
<keyword evidence="2" id="KW-1133">Transmembrane helix</keyword>